<feature type="region of interest" description="Disordered" evidence="2">
    <location>
        <begin position="224"/>
        <end position="259"/>
    </location>
</feature>
<evidence type="ECO:0000313" key="4">
    <source>
        <dbReference type="EMBL" id="KAE9544296.1"/>
    </source>
</evidence>
<dbReference type="GO" id="GO:0016579">
    <property type="term" value="P:protein deubiquitination"/>
    <property type="evidence" value="ECO:0007669"/>
    <property type="project" value="InterPro"/>
</dbReference>
<feature type="domain" description="USP" evidence="3">
    <location>
        <begin position="1"/>
        <end position="240"/>
    </location>
</feature>
<evidence type="ECO:0000313" key="5">
    <source>
        <dbReference type="Proteomes" id="UP000475862"/>
    </source>
</evidence>
<dbReference type="SUPFAM" id="SSF54001">
    <property type="entry name" value="Cysteine proteinases"/>
    <property type="match status" value="1"/>
</dbReference>
<organism evidence="4 5">
    <name type="scientific">Aphis glycines</name>
    <name type="common">Soybean aphid</name>
    <dbReference type="NCBI Taxonomy" id="307491"/>
    <lineage>
        <taxon>Eukaryota</taxon>
        <taxon>Metazoa</taxon>
        <taxon>Ecdysozoa</taxon>
        <taxon>Arthropoda</taxon>
        <taxon>Hexapoda</taxon>
        <taxon>Insecta</taxon>
        <taxon>Pterygota</taxon>
        <taxon>Neoptera</taxon>
        <taxon>Paraneoptera</taxon>
        <taxon>Hemiptera</taxon>
        <taxon>Sternorrhyncha</taxon>
        <taxon>Aphidomorpha</taxon>
        <taxon>Aphidoidea</taxon>
        <taxon>Aphididae</taxon>
        <taxon>Aphidini</taxon>
        <taxon>Aphis</taxon>
        <taxon>Aphis</taxon>
    </lineage>
</organism>
<comment type="similarity">
    <text evidence="1">Belongs to the peptidase C19 family.</text>
</comment>
<dbReference type="Gene3D" id="3.90.70.10">
    <property type="entry name" value="Cysteine proteinases"/>
    <property type="match status" value="1"/>
</dbReference>
<proteinExistence type="inferred from homology"/>
<dbReference type="GO" id="GO:0005829">
    <property type="term" value="C:cytosol"/>
    <property type="evidence" value="ECO:0007669"/>
    <property type="project" value="TreeGrafter"/>
</dbReference>
<dbReference type="PROSITE" id="PS50235">
    <property type="entry name" value="USP_3"/>
    <property type="match status" value="1"/>
</dbReference>
<gene>
    <name evidence="4" type="ORF">AGLY_001475</name>
</gene>
<dbReference type="PANTHER" id="PTHR24006">
    <property type="entry name" value="UBIQUITIN CARBOXYL-TERMINAL HYDROLASE"/>
    <property type="match status" value="1"/>
</dbReference>
<protein>
    <recommendedName>
        <fullName evidence="3">USP domain-containing protein</fullName>
    </recommendedName>
</protein>
<dbReference type="EMBL" id="VYZN01000002">
    <property type="protein sequence ID" value="KAE9544296.1"/>
    <property type="molecule type" value="Genomic_DNA"/>
</dbReference>
<accession>A0A6G0U7U9</accession>
<feature type="non-terminal residue" evidence="4">
    <location>
        <position position="1"/>
    </location>
</feature>
<dbReference type="AlphaFoldDB" id="A0A6G0U7U9"/>
<evidence type="ECO:0000256" key="2">
    <source>
        <dbReference type="SAM" id="MobiDB-lite"/>
    </source>
</evidence>
<evidence type="ECO:0000259" key="3">
    <source>
        <dbReference type="PROSITE" id="PS50235"/>
    </source>
</evidence>
<dbReference type="InterPro" id="IPR050164">
    <property type="entry name" value="Peptidase_C19"/>
</dbReference>
<dbReference type="GO" id="GO:0004843">
    <property type="term" value="F:cysteine-type deubiquitinase activity"/>
    <property type="evidence" value="ECO:0007669"/>
    <property type="project" value="InterPro"/>
</dbReference>
<dbReference type="OrthoDB" id="6608392at2759"/>
<feature type="compositionally biased region" description="Basic and acidic residues" evidence="2">
    <location>
        <begin position="274"/>
        <end position="305"/>
    </location>
</feature>
<comment type="caution">
    <text evidence="4">The sequence shown here is derived from an EMBL/GenBank/DDBJ whole genome shotgun (WGS) entry which is preliminary data.</text>
</comment>
<sequence>VNSNTLKVPENCNLSGSCDTRTIKEYVDNETILYTLQQQQDCIEFLKALMDRNRPTFESLFGFQELYTIRCNTCKHTTANNAPTSLILHFEIPQHRSQTLQTLFSTNQNVWNTLEDYQCNNCNNTGSSDDKQQIIVANEYIVIQLNLFIPTFVNGQFVPNKITDLKLSGVPTSILEIAGAQYKTQAAILHMGENTSSGHYIAYLRQGTSNWVCANDTIVAEKRWPNNSKDEEENSYSENESNSSEEETDKTNTTETQVELNKNIEIEKLVEISINTKEDSDSTQRINREKPKEKSLLDTTVREDSNTGVEQRILGN</sequence>
<dbReference type="Proteomes" id="UP000475862">
    <property type="component" value="Unassembled WGS sequence"/>
</dbReference>
<dbReference type="GO" id="GO:0005634">
    <property type="term" value="C:nucleus"/>
    <property type="evidence" value="ECO:0007669"/>
    <property type="project" value="TreeGrafter"/>
</dbReference>
<evidence type="ECO:0000256" key="1">
    <source>
        <dbReference type="ARBA" id="ARBA00009085"/>
    </source>
</evidence>
<name>A0A6G0U7U9_APHGL</name>
<keyword evidence="5" id="KW-1185">Reference proteome</keyword>
<feature type="region of interest" description="Disordered" evidence="2">
    <location>
        <begin position="274"/>
        <end position="316"/>
    </location>
</feature>
<reference evidence="4 5" key="1">
    <citation type="submission" date="2019-08" db="EMBL/GenBank/DDBJ databases">
        <title>The genome of the soybean aphid Biotype 1, its phylome, world population structure and adaptation to the North American continent.</title>
        <authorList>
            <person name="Giordano R."/>
            <person name="Donthu R.K."/>
            <person name="Hernandez A.G."/>
            <person name="Wright C.L."/>
            <person name="Zimin A.V."/>
        </authorList>
    </citation>
    <scope>NUCLEOTIDE SEQUENCE [LARGE SCALE GENOMIC DNA]</scope>
    <source>
        <tissue evidence="4">Whole aphids</tissue>
    </source>
</reference>
<dbReference type="InterPro" id="IPR001394">
    <property type="entry name" value="Peptidase_C19_UCH"/>
</dbReference>
<dbReference type="InterPro" id="IPR038765">
    <property type="entry name" value="Papain-like_cys_pep_sf"/>
</dbReference>
<dbReference type="InterPro" id="IPR028889">
    <property type="entry name" value="USP"/>
</dbReference>
<dbReference type="Pfam" id="PF00443">
    <property type="entry name" value="UCH"/>
    <property type="match status" value="1"/>
</dbReference>
<dbReference type="CDD" id="cd02257">
    <property type="entry name" value="Peptidase_C19"/>
    <property type="match status" value="1"/>
</dbReference>